<evidence type="ECO:0000259" key="4">
    <source>
        <dbReference type="Pfam" id="PF14689"/>
    </source>
</evidence>
<dbReference type="Gene3D" id="1.10.287.130">
    <property type="match status" value="1"/>
</dbReference>
<name>A0ABX0F971_9BACL</name>
<protein>
    <recommendedName>
        <fullName evidence="4">SpoOB alpha-helical domain-containing protein</fullName>
    </recommendedName>
</protein>
<keyword evidence="1" id="KW-0597">Phosphoprotein</keyword>
<organism evidence="5 6">
    <name type="scientific">Saccharibacillus alkalitolerans</name>
    <dbReference type="NCBI Taxonomy" id="2705290"/>
    <lineage>
        <taxon>Bacteria</taxon>
        <taxon>Bacillati</taxon>
        <taxon>Bacillota</taxon>
        <taxon>Bacilli</taxon>
        <taxon>Bacillales</taxon>
        <taxon>Paenibacillaceae</taxon>
        <taxon>Saccharibacillus</taxon>
    </lineage>
</organism>
<dbReference type="Pfam" id="PF14689">
    <property type="entry name" value="SPOB_a"/>
    <property type="match status" value="1"/>
</dbReference>
<comment type="caution">
    <text evidence="5">The sequence shown here is derived from an EMBL/GenBank/DDBJ whole genome shotgun (WGS) entry which is preliminary data.</text>
</comment>
<dbReference type="EMBL" id="JAAFGS010000009">
    <property type="protein sequence ID" value="NGZ77512.1"/>
    <property type="molecule type" value="Genomic_DNA"/>
</dbReference>
<dbReference type="InterPro" id="IPR039506">
    <property type="entry name" value="SPOB_a"/>
</dbReference>
<evidence type="ECO:0000256" key="3">
    <source>
        <dbReference type="ARBA" id="ARBA00022777"/>
    </source>
</evidence>
<evidence type="ECO:0000313" key="6">
    <source>
        <dbReference type="Proteomes" id="UP000800303"/>
    </source>
</evidence>
<proteinExistence type="predicted"/>
<feature type="domain" description="SpoOB alpha-helical" evidence="4">
    <location>
        <begin position="10"/>
        <end position="59"/>
    </location>
</feature>
<evidence type="ECO:0000256" key="1">
    <source>
        <dbReference type="ARBA" id="ARBA00022553"/>
    </source>
</evidence>
<dbReference type="RefSeq" id="WP_166278058.1">
    <property type="nucleotide sequence ID" value="NZ_JAAFGS010000009.1"/>
</dbReference>
<evidence type="ECO:0000256" key="2">
    <source>
        <dbReference type="ARBA" id="ARBA00022679"/>
    </source>
</evidence>
<sequence length="184" mass="20613">MRQSMQSFFLDVLSHQRHDWMNDLQLIFGYAKMGKTDRIEEIVERVSGDVHKESRIAKLGLPELVFYLMTAKAESREIALHVKADEELRYAGSLTSDEEESLIRAVRVGMSAYRYSGLAGKAAEPALRIVFGEEDGEATLFIEPEHDPEAAPVLHRAVEEALQSCALRAEAADGGTLIRWKLPV</sequence>
<evidence type="ECO:0000313" key="5">
    <source>
        <dbReference type="EMBL" id="NGZ77512.1"/>
    </source>
</evidence>
<gene>
    <name evidence="5" type="ORF">GYN08_19660</name>
</gene>
<keyword evidence="3" id="KW-0418">Kinase</keyword>
<dbReference type="Proteomes" id="UP000800303">
    <property type="component" value="Unassembled WGS sequence"/>
</dbReference>
<dbReference type="InterPro" id="IPR016120">
    <property type="entry name" value="Sig_transdc_His_kin_SpoOB"/>
</dbReference>
<reference evidence="5 6" key="1">
    <citation type="submission" date="2020-01" db="EMBL/GenBank/DDBJ databases">
        <title>Polyphasic characterisation and genomic insights into a novel alkali tolerant bacterium VR-M41.</title>
        <authorList>
            <person name="Vemuluri V.R."/>
        </authorList>
    </citation>
    <scope>NUCLEOTIDE SEQUENCE [LARGE SCALE GENOMIC DNA]</scope>
    <source>
        <strain evidence="5 6">VR-M41</strain>
    </source>
</reference>
<dbReference type="SUPFAM" id="SSF55890">
    <property type="entry name" value="Sporulation response regulatory protein Spo0B"/>
    <property type="match status" value="1"/>
</dbReference>
<keyword evidence="2" id="KW-0808">Transferase</keyword>
<accession>A0ABX0F971</accession>
<keyword evidence="6" id="KW-1185">Reference proteome</keyword>